<feature type="region of interest" description="Disordered" evidence="1">
    <location>
        <begin position="342"/>
        <end position="365"/>
    </location>
</feature>
<feature type="compositionally biased region" description="Acidic residues" evidence="1">
    <location>
        <begin position="388"/>
        <end position="408"/>
    </location>
</feature>
<sequence>MVALSTINQSSSTFITRAIRYCLNVFDETKSLPVLAVISVEGFSSKQFRDTTFDKSDNDLFFTHSCQSWAKRAQFYNTDSIAERTDVSPIDPMIALCYFFMLQERGILALDKYDDPTIQRFVEYQWSQFTKIIKCNQDQSEFSNKRLRQYAEDGARFAEQFKRQHLSTETESVIPIASENDDEPTADLLFVDKMRVQSTGRFRWMACYSEGTEHFSVNMSVDNLSISFASSMGIENIQDEYLNKNNLYTDLDQLERSVEAEFEQYMNQARSFPFQEEQYLTREHPELEDASVHSDYEILGADLLDQVNDELALDNDSWQRYLENNDVDDNYNVKPLRNNTNISFRREESKGYTENQHYSGITSPGQYFGARSLPLSSMDNLWQHKEDREEEDEQDDEKEENQEYEEESLSFSSSIKEQTVTATDKLLEARFKTLPKTLRLFPKYELPEIELHHPYTQKKSNGSISSTRQQCASRPKTNSTLSSFSNSAQHQEQDICTVEPTSLHFLCEMSPKTIYAKVIYLKITNTSPDHVRSFSIYSSKNLLEFETSQGMILEHEVVQVKVKVQSSALLSYRRQQASLDEYPSIYDRVLVLIDHQHVTELDANIDFMSLDDDDDDVDDNSNNNEPKECDRPKCPYCALEKGYPLHSL</sequence>
<name>A0ABP9Y7X1_9FUNG</name>
<evidence type="ECO:0000313" key="2">
    <source>
        <dbReference type="EMBL" id="GAA5803068.1"/>
    </source>
</evidence>
<keyword evidence="3" id="KW-1185">Reference proteome</keyword>
<evidence type="ECO:0000256" key="1">
    <source>
        <dbReference type="SAM" id="MobiDB-lite"/>
    </source>
</evidence>
<accession>A0ABP9Y7X1</accession>
<feature type="compositionally biased region" description="Polar residues" evidence="1">
    <location>
        <begin position="457"/>
        <end position="486"/>
    </location>
</feature>
<feature type="region of interest" description="Disordered" evidence="1">
    <location>
        <begin position="384"/>
        <end position="416"/>
    </location>
</feature>
<gene>
    <name evidence="2" type="ORF">HPULCUR_008543</name>
</gene>
<protein>
    <submittedName>
        <fullName evidence="2">Uncharacterized protein</fullName>
    </submittedName>
</protein>
<comment type="caution">
    <text evidence="2">The sequence shown here is derived from an EMBL/GenBank/DDBJ whole genome shotgun (WGS) entry which is preliminary data.</text>
</comment>
<dbReference type="EMBL" id="BAABUJ010000026">
    <property type="protein sequence ID" value="GAA5803068.1"/>
    <property type="molecule type" value="Genomic_DNA"/>
</dbReference>
<organism evidence="2 3">
    <name type="scientific">Helicostylum pulchrum</name>
    <dbReference type="NCBI Taxonomy" id="562976"/>
    <lineage>
        <taxon>Eukaryota</taxon>
        <taxon>Fungi</taxon>
        <taxon>Fungi incertae sedis</taxon>
        <taxon>Mucoromycota</taxon>
        <taxon>Mucoromycotina</taxon>
        <taxon>Mucoromycetes</taxon>
        <taxon>Mucorales</taxon>
        <taxon>Mucorineae</taxon>
        <taxon>Mucoraceae</taxon>
        <taxon>Helicostylum</taxon>
    </lineage>
</organism>
<reference evidence="2 3" key="1">
    <citation type="submission" date="2024-04" db="EMBL/GenBank/DDBJ databases">
        <title>genome sequences of Mucor flavus KT1a and Helicostylum pulchrum KT1b strains isolation_sourced from the surface of a dry-aged beef.</title>
        <authorList>
            <person name="Toyotome T."/>
            <person name="Hosono M."/>
            <person name="Torimaru M."/>
            <person name="Fukuda K."/>
            <person name="Mikami N."/>
        </authorList>
    </citation>
    <scope>NUCLEOTIDE SEQUENCE [LARGE SCALE GENOMIC DNA]</scope>
    <source>
        <strain evidence="2 3">KT1b</strain>
    </source>
</reference>
<feature type="compositionally biased region" description="Polar residues" evidence="1">
    <location>
        <begin position="352"/>
        <end position="365"/>
    </location>
</feature>
<feature type="region of interest" description="Disordered" evidence="1">
    <location>
        <begin position="456"/>
        <end position="486"/>
    </location>
</feature>
<proteinExistence type="predicted"/>
<evidence type="ECO:0000313" key="3">
    <source>
        <dbReference type="Proteomes" id="UP001476247"/>
    </source>
</evidence>
<dbReference type="Proteomes" id="UP001476247">
    <property type="component" value="Unassembled WGS sequence"/>
</dbReference>